<name>A0A511FG18_9CELL</name>
<sequence>MDTSSAAAGAPPSVGSPAPTPLHTALSREQAESTASLLRVVSDPTRLQLLSLMHHSENGEACVSDLARALGFRQPTVTYHLKVLADAGVVTREPRGRQVWCSILPDRLAAIGDLLR</sequence>
<keyword evidence="3" id="KW-0804">Transcription</keyword>
<dbReference type="Pfam" id="PF01022">
    <property type="entry name" value="HTH_5"/>
    <property type="match status" value="1"/>
</dbReference>
<dbReference type="PRINTS" id="PR00778">
    <property type="entry name" value="HTHARSR"/>
</dbReference>
<evidence type="ECO:0000256" key="3">
    <source>
        <dbReference type="ARBA" id="ARBA00023163"/>
    </source>
</evidence>
<dbReference type="PROSITE" id="PS50987">
    <property type="entry name" value="HTH_ARSR_2"/>
    <property type="match status" value="1"/>
</dbReference>
<dbReference type="SMART" id="SM00418">
    <property type="entry name" value="HTH_ARSR"/>
    <property type="match status" value="1"/>
</dbReference>
<dbReference type="GO" id="GO:0003700">
    <property type="term" value="F:DNA-binding transcription factor activity"/>
    <property type="evidence" value="ECO:0007669"/>
    <property type="project" value="InterPro"/>
</dbReference>
<dbReference type="SUPFAM" id="SSF46785">
    <property type="entry name" value="Winged helix' DNA-binding domain"/>
    <property type="match status" value="1"/>
</dbReference>
<evidence type="ECO:0000259" key="5">
    <source>
        <dbReference type="PROSITE" id="PS50987"/>
    </source>
</evidence>
<keyword evidence="2" id="KW-0238">DNA-binding</keyword>
<reference evidence="7 9" key="2">
    <citation type="submission" date="2020-08" db="EMBL/GenBank/DDBJ databases">
        <title>Sequencing the genomes of 1000 actinobacteria strains.</title>
        <authorList>
            <person name="Klenk H.-P."/>
        </authorList>
    </citation>
    <scope>NUCLEOTIDE SEQUENCE [LARGE SCALE GENOMIC DNA]</scope>
    <source>
        <strain evidence="7 9">DSM 9581</strain>
    </source>
</reference>
<evidence type="ECO:0000313" key="7">
    <source>
        <dbReference type="EMBL" id="MBB5475129.1"/>
    </source>
</evidence>
<evidence type="ECO:0000313" key="8">
    <source>
        <dbReference type="Proteomes" id="UP000321723"/>
    </source>
</evidence>
<dbReference type="CDD" id="cd00090">
    <property type="entry name" value="HTH_ARSR"/>
    <property type="match status" value="1"/>
</dbReference>
<proteinExistence type="predicted"/>
<dbReference type="RefSeq" id="WP_146839940.1">
    <property type="nucleotide sequence ID" value="NZ_BJVQ01000064.1"/>
</dbReference>
<evidence type="ECO:0000313" key="6">
    <source>
        <dbReference type="EMBL" id="GEL48161.1"/>
    </source>
</evidence>
<evidence type="ECO:0000313" key="9">
    <source>
        <dbReference type="Proteomes" id="UP000564629"/>
    </source>
</evidence>
<dbReference type="OrthoDB" id="9798835at2"/>
<dbReference type="AlphaFoldDB" id="A0A511FG18"/>
<evidence type="ECO:0000256" key="2">
    <source>
        <dbReference type="ARBA" id="ARBA00023125"/>
    </source>
</evidence>
<dbReference type="PANTHER" id="PTHR33154">
    <property type="entry name" value="TRANSCRIPTIONAL REGULATOR, ARSR FAMILY"/>
    <property type="match status" value="1"/>
</dbReference>
<dbReference type="NCBIfam" id="NF033788">
    <property type="entry name" value="HTH_metalloreg"/>
    <property type="match status" value="1"/>
</dbReference>
<dbReference type="GO" id="GO:0003677">
    <property type="term" value="F:DNA binding"/>
    <property type="evidence" value="ECO:0007669"/>
    <property type="project" value="UniProtKB-KW"/>
</dbReference>
<evidence type="ECO:0000256" key="1">
    <source>
        <dbReference type="ARBA" id="ARBA00023015"/>
    </source>
</evidence>
<feature type="region of interest" description="Disordered" evidence="4">
    <location>
        <begin position="1"/>
        <end position="29"/>
    </location>
</feature>
<dbReference type="Proteomes" id="UP000321723">
    <property type="component" value="Unassembled WGS sequence"/>
</dbReference>
<keyword evidence="1" id="KW-0805">Transcription regulation</keyword>
<accession>A0A511FG18</accession>
<dbReference type="Gene3D" id="1.10.10.10">
    <property type="entry name" value="Winged helix-like DNA-binding domain superfamily/Winged helix DNA-binding domain"/>
    <property type="match status" value="1"/>
</dbReference>
<dbReference type="InterPro" id="IPR001845">
    <property type="entry name" value="HTH_ArsR_DNA-bd_dom"/>
</dbReference>
<dbReference type="EMBL" id="JACHDN010000001">
    <property type="protein sequence ID" value="MBB5475129.1"/>
    <property type="molecule type" value="Genomic_DNA"/>
</dbReference>
<dbReference type="InterPro" id="IPR036390">
    <property type="entry name" value="WH_DNA-bd_sf"/>
</dbReference>
<organism evidence="6 8">
    <name type="scientific">Cellulomonas hominis</name>
    <dbReference type="NCBI Taxonomy" id="156981"/>
    <lineage>
        <taxon>Bacteria</taxon>
        <taxon>Bacillati</taxon>
        <taxon>Actinomycetota</taxon>
        <taxon>Actinomycetes</taxon>
        <taxon>Micrococcales</taxon>
        <taxon>Cellulomonadaceae</taxon>
        <taxon>Cellulomonas</taxon>
    </lineage>
</organism>
<reference evidence="6 8" key="1">
    <citation type="submission" date="2019-07" db="EMBL/GenBank/DDBJ databases">
        <title>Whole genome shotgun sequence of Cellulomonas hominis NBRC 16055.</title>
        <authorList>
            <person name="Hosoyama A."/>
            <person name="Uohara A."/>
            <person name="Ohji S."/>
            <person name="Ichikawa N."/>
        </authorList>
    </citation>
    <scope>NUCLEOTIDE SEQUENCE [LARGE SCALE GENOMIC DNA]</scope>
    <source>
        <strain evidence="6 8">NBRC 16055</strain>
    </source>
</reference>
<dbReference type="PANTHER" id="PTHR33154:SF18">
    <property type="entry name" value="ARSENICAL RESISTANCE OPERON REPRESSOR"/>
    <property type="match status" value="1"/>
</dbReference>
<dbReference type="InterPro" id="IPR036388">
    <property type="entry name" value="WH-like_DNA-bd_sf"/>
</dbReference>
<feature type="compositionally biased region" description="Low complexity" evidence="4">
    <location>
        <begin position="1"/>
        <end position="17"/>
    </location>
</feature>
<comment type="caution">
    <text evidence="6">The sequence shown here is derived from an EMBL/GenBank/DDBJ whole genome shotgun (WGS) entry which is preliminary data.</text>
</comment>
<feature type="domain" description="HTH arsR-type" evidence="5">
    <location>
        <begin position="26"/>
        <end position="116"/>
    </location>
</feature>
<gene>
    <name evidence="6" type="ORF">CHO01_32770</name>
    <name evidence="7" type="ORF">HNR08_003865</name>
</gene>
<dbReference type="InterPro" id="IPR011991">
    <property type="entry name" value="ArsR-like_HTH"/>
</dbReference>
<dbReference type="EMBL" id="BJVQ01000064">
    <property type="protein sequence ID" value="GEL48161.1"/>
    <property type="molecule type" value="Genomic_DNA"/>
</dbReference>
<keyword evidence="8" id="KW-1185">Reference proteome</keyword>
<dbReference type="Proteomes" id="UP000564629">
    <property type="component" value="Unassembled WGS sequence"/>
</dbReference>
<dbReference type="InterPro" id="IPR051081">
    <property type="entry name" value="HTH_MetalResp_TranReg"/>
</dbReference>
<protein>
    <submittedName>
        <fullName evidence="6 7">Transcriptional regulator</fullName>
    </submittedName>
</protein>
<evidence type="ECO:0000256" key="4">
    <source>
        <dbReference type="SAM" id="MobiDB-lite"/>
    </source>
</evidence>